<evidence type="ECO:0000313" key="2">
    <source>
        <dbReference type="EMBL" id="MBR7672923.1"/>
    </source>
</evidence>
<evidence type="ECO:0000313" key="3">
    <source>
        <dbReference type="Proteomes" id="UP000675554"/>
    </source>
</evidence>
<evidence type="ECO:0000256" key="1">
    <source>
        <dbReference type="SAM" id="MobiDB-lite"/>
    </source>
</evidence>
<reference evidence="2" key="1">
    <citation type="submission" date="2021-04" db="EMBL/GenBank/DDBJ databases">
        <title>Sequencing of actinobacteria type strains.</title>
        <authorList>
            <person name="Nguyen G.-S."/>
            <person name="Wentzel A."/>
        </authorList>
    </citation>
    <scope>NUCLEOTIDE SEQUENCE</scope>
    <source>
        <strain evidence="2">DSM 42095</strain>
    </source>
</reference>
<feature type="compositionally biased region" description="Pro residues" evidence="1">
    <location>
        <begin position="7"/>
        <end position="22"/>
    </location>
</feature>
<gene>
    <name evidence="2" type="ORF">KDA82_07820</name>
</gene>
<keyword evidence="3" id="KW-1185">Reference proteome</keyword>
<feature type="region of interest" description="Disordered" evidence="1">
    <location>
        <begin position="1"/>
        <end position="23"/>
    </location>
</feature>
<proteinExistence type="predicted"/>
<sequence>MAHAVSSPPPTSPTPPPAPPTPFRWSQAGERPQRVGALTYGAQAPDLWYLPALTDCAAKVLTRTSAADLCFVGRSLDSMYDLLTGAFDGTSRKADNRHGGLRRLPVSCSGFGPGDAVPAHVRRRLREHLAAVGLAPTALARRERPVALVDVVHSGGTFDILHGELARWIAETREPWNVIRRKLRYAGVTERGRTSPHHWRWQQSKASRPWVRTLPSGHVVNVSVDRYVWNWLGVGQPKVARSFPPARWFDADADAPPRHAGLPDALTESAALVAAGRGRAVRAALVRAMAEEPGFAAREVRALALELRRGRRRA</sequence>
<dbReference type="AlphaFoldDB" id="A0A8T4IQU8"/>
<comment type="caution">
    <text evidence="2">The sequence shown here is derived from an EMBL/GenBank/DDBJ whole genome shotgun (WGS) entry which is preliminary data.</text>
</comment>
<name>A0A8T4IQU8_9ACTN</name>
<dbReference type="EMBL" id="JAGSMN010000145">
    <property type="protein sequence ID" value="MBR7672923.1"/>
    <property type="molecule type" value="Genomic_DNA"/>
</dbReference>
<dbReference type="Proteomes" id="UP000675554">
    <property type="component" value="Unassembled WGS sequence"/>
</dbReference>
<protein>
    <submittedName>
        <fullName evidence="2">Uncharacterized protein</fullName>
    </submittedName>
</protein>
<accession>A0A8T4IQU8</accession>
<organism evidence="2 3">
    <name type="scientific">Streptomyces daliensis</name>
    <dbReference type="NCBI Taxonomy" id="299421"/>
    <lineage>
        <taxon>Bacteria</taxon>
        <taxon>Bacillati</taxon>
        <taxon>Actinomycetota</taxon>
        <taxon>Actinomycetes</taxon>
        <taxon>Kitasatosporales</taxon>
        <taxon>Streptomycetaceae</taxon>
        <taxon>Streptomyces</taxon>
    </lineage>
</organism>